<dbReference type="EMBL" id="LR217705">
    <property type="protein sequence ID" value="VFP80487.1"/>
    <property type="molecule type" value="Genomic_DNA"/>
</dbReference>
<dbReference type="InterPro" id="IPR029500">
    <property type="entry name" value="QueF"/>
</dbReference>
<dbReference type="InterPro" id="IPR050084">
    <property type="entry name" value="NADPH_dep_7-cyano-7-deazaG_red"/>
</dbReference>
<feature type="active site" description="Proton donor" evidence="5">
    <location>
        <position position="198"/>
    </location>
</feature>
<keyword evidence="4 5" id="KW-0560">Oxidoreductase</keyword>
<evidence type="ECO:0000256" key="4">
    <source>
        <dbReference type="ARBA" id="ARBA00023002"/>
    </source>
</evidence>
<dbReference type="InterPro" id="IPR043133">
    <property type="entry name" value="GTP-CH-I_C/QueF"/>
</dbReference>
<dbReference type="PANTHER" id="PTHR34354:SF1">
    <property type="entry name" value="NADPH-DEPENDENT 7-CYANO-7-DEAZAGUANINE REDUCTASE"/>
    <property type="match status" value="1"/>
</dbReference>
<dbReference type="PANTHER" id="PTHR34354">
    <property type="entry name" value="NADPH-DEPENDENT 7-CYANO-7-DEAZAGUANINE REDUCTASE"/>
    <property type="match status" value="1"/>
</dbReference>
<feature type="binding site" evidence="5">
    <location>
        <begin position="259"/>
        <end position="260"/>
    </location>
    <ligand>
        <name>NADPH</name>
        <dbReference type="ChEBI" id="CHEBI:57783"/>
    </ligand>
</feature>
<dbReference type="Pfam" id="PF14489">
    <property type="entry name" value="QueF"/>
    <property type="match status" value="1"/>
</dbReference>
<evidence type="ECO:0000313" key="7">
    <source>
        <dbReference type="EMBL" id="VFP80487.1"/>
    </source>
</evidence>
<comment type="function">
    <text evidence="5">Catalyzes the NADPH-dependent reduction of 7-cyano-7-deazaguanine (preQ0) to 7-aminomethyl-7-deazaguanine (preQ1).</text>
</comment>
<evidence type="ECO:0000256" key="5">
    <source>
        <dbReference type="HAMAP-Rule" id="MF_00817"/>
    </source>
</evidence>
<keyword evidence="2 5" id="KW-0671">Queuosine biosynthesis</keyword>
<accession>A0A451D4A1</accession>
<keyword evidence="3 5" id="KW-0521">NADP</keyword>
<feature type="binding site" evidence="5">
    <location>
        <begin position="92"/>
        <end position="93"/>
    </location>
    <ligand>
        <name>NADPH</name>
        <dbReference type="ChEBI" id="CHEBI:57783"/>
    </ligand>
</feature>
<dbReference type="Pfam" id="PF14819">
    <property type="entry name" value="QueF_N"/>
    <property type="match status" value="1"/>
</dbReference>
<comment type="pathway">
    <text evidence="5">tRNA modification; tRNA-queuosine biosynthesis.</text>
</comment>
<organism evidence="7 8">
    <name type="scientific">Candidatus Erwinia haradaeae</name>
    <dbReference type="NCBI Taxonomy" id="1922217"/>
    <lineage>
        <taxon>Bacteria</taxon>
        <taxon>Pseudomonadati</taxon>
        <taxon>Pseudomonadota</taxon>
        <taxon>Gammaproteobacteria</taxon>
        <taxon>Enterobacterales</taxon>
        <taxon>Erwiniaceae</taxon>
        <taxon>Erwinia</taxon>
    </lineage>
</organism>
<dbReference type="AlphaFoldDB" id="A0A451D4A1"/>
<dbReference type="SUPFAM" id="SSF55620">
    <property type="entry name" value="Tetrahydrobiopterin biosynthesis enzymes-like"/>
    <property type="match status" value="1"/>
</dbReference>
<dbReference type="Gene3D" id="3.30.1130.10">
    <property type="match status" value="2"/>
</dbReference>
<dbReference type="HAMAP" id="MF_00817">
    <property type="entry name" value="QueF_type2"/>
    <property type="match status" value="1"/>
</dbReference>
<name>A0A451D4A1_9GAMM</name>
<feature type="binding site" evidence="5">
    <location>
        <begin position="230"/>
        <end position="231"/>
    </location>
    <ligand>
        <name>substrate</name>
    </ligand>
</feature>
<reference evidence="7 8" key="1">
    <citation type="submission" date="2019-02" db="EMBL/GenBank/DDBJ databases">
        <authorList>
            <person name="Manzano-Marin A."/>
            <person name="Manzano-Marin A."/>
        </authorList>
    </citation>
    <scope>NUCLEOTIDE SEQUENCE [LARGE SCALE GENOMIC DNA]</scope>
    <source>
        <strain evidence="7 8">ErCisplendens/pseudotsugae</strain>
    </source>
</reference>
<dbReference type="NCBIfam" id="TIGR03138">
    <property type="entry name" value="QueF"/>
    <property type="match status" value="1"/>
</dbReference>
<comment type="similarity">
    <text evidence="5">Belongs to the GTP cyclohydrolase I family. QueF type 2 subfamily.</text>
</comment>
<evidence type="ECO:0000256" key="1">
    <source>
        <dbReference type="ARBA" id="ARBA00022490"/>
    </source>
</evidence>
<dbReference type="EC" id="1.7.1.13" evidence="5"/>
<evidence type="ECO:0000256" key="2">
    <source>
        <dbReference type="ARBA" id="ARBA00022785"/>
    </source>
</evidence>
<proteinExistence type="inferred from homology"/>
<dbReference type="InterPro" id="IPR016428">
    <property type="entry name" value="QueF_type2"/>
</dbReference>
<feature type="binding site" evidence="5">
    <location>
        <begin position="90"/>
        <end position="92"/>
    </location>
    <ligand>
        <name>substrate</name>
    </ligand>
</feature>
<dbReference type="GO" id="GO:0005737">
    <property type="term" value="C:cytoplasm"/>
    <property type="evidence" value="ECO:0007669"/>
    <property type="project" value="UniProtKB-SubCell"/>
</dbReference>
<evidence type="ECO:0000313" key="8">
    <source>
        <dbReference type="Proteomes" id="UP000294338"/>
    </source>
</evidence>
<dbReference type="InterPro" id="IPR029139">
    <property type="entry name" value="QueF_N"/>
</dbReference>
<comment type="subunit">
    <text evidence="5">Homodimer.</text>
</comment>
<keyword evidence="1 5" id="KW-0963">Cytoplasm</keyword>
<comment type="catalytic activity">
    <reaction evidence="5">
        <text>7-aminomethyl-7-carbaguanine + 2 NADP(+) = 7-cyano-7-carbaguanine + 2 NADPH + 3 H(+)</text>
        <dbReference type="Rhea" id="RHEA:13409"/>
        <dbReference type="ChEBI" id="CHEBI:15378"/>
        <dbReference type="ChEBI" id="CHEBI:45075"/>
        <dbReference type="ChEBI" id="CHEBI:57783"/>
        <dbReference type="ChEBI" id="CHEBI:58349"/>
        <dbReference type="ChEBI" id="CHEBI:58703"/>
        <dbReference type="EC" id="1.7.1.13"/>
    </reaction>
</comment>
<dbReference type="RefSeq" id="WP_197095133.1">
    <property type="nucleotide sequence ID" value="NZ_LR217705.1"/>
</dbReference>
<dbReference type="GO" id="GO:0033739">
    <property type="term" value="F:preQ1 synthase activity"/>
    <property type="evidence" value="ECO:0007669"/>
    <property type="project" value="UniProtKB-UniRule"/>
</dbReference>
<protein>
    <recommendedName>
        <fullName evidence="5">NADPH-dependent 7-cyano-7-deazaguanine reductase</fullName>
        <ecNumber evidence="5">1.7.1.13</ecNumber>
    </recommendedName>
    <alternativeName>
        <fullName evidence="5">7-cyano-7-carbaguanine reductase</fullName>
    </alternativeName>
    <alternativeName>
        <fullName evidence="5">NADPH-dependent nitrile oxidoreductase</fullName>
    </alternativeName>
    <alternativeName>
        <fullName evidence="5">PreQ(0) reductase</fullName>
    </alternativeName>
</protein>
<feature type="domain" description="NADPH-dependent 7-cyano-7-deazaguanine reductase N-terminal" evidence="6">
    <location>
        <begin position="23"/>
        <end position="133"/>
    </location>
</feature>
<dbReference type="GO" id="GO:0008616">
    <property type="term" value="P:tRNA queuosine(34) biosynthetic process"/>
    <property type="evidence" value="ECO:0007669"/>
    <property type="project" value="UniProtKB-UniRule"/>
</dbReference>
<evidence type="ECO:0000259" key="6">
    <source>
        <dbReference type="Pfam" id="PF14819"/>
    </source>
</evidence>
<feature type="active site" description="Thioimide intermediate" evidence="5">
    <location>
        <position position="191"/>
    </location>
</feature>
<gene>
    <name evidence="5 7" type="primary">queF</name>
    <name evidence="7" type="ORF">ERCISPPS3390_359</name>
</gene>
<dbReference type="Proteomes" id="UP000294338">
    <property type="component" value="Chromosome 1"/>
</dbReference>
<dbReference type="PIRSF" id="PIRSF004750">
    <property type="entry name" value="Nitrile_oxidored_YqcD_prd"/>
    <property type="match status" value="1"/>
</dbReference>
<comment type="subcellular location">
    <subcellularLocation>
        <location evidence="5">Cytoplasm</location>
    </subcellularLocation>
</comment>
<dbReference type="UniPathway" id="UPA00392"/>
<sequence>MSTSNYFNQNILSEQFLGKPTKYHDIYQPMLLRAIPRNLNRELINFDLNQTGLTGEDIWTLYEISWLNQKGLPQVAIGELALDMRSVNLIESKSLKLYLNSFSQTRFISSEAVRQTIEYDLSNCAIGLVTVTLFRLQDIRKRTIGHLPGICIDEQDIDINNYELNSDYLHNSTASDIAQEQLVSHLFKSNCLITRQPDWATIQISYYGLRIHHEPLLRYLISYRKHYEFHEQCAERIFHDIITYCNPKKLSVYIRYTRRGGIDINPWRSNAEYVPYRTRLARQ</sequence>
<evidence type="ECO:0000256" key="3">
    <source>
        <dbReference type="ARBA" id="ARBA00022857"/>
    </source>
</evidence>